<organism evidence="5 6">
    <name type="scientific">Mikania micrantha</name>
    <name type="common">bitter vine</name>
    <dbReference type="NCBI Taxonomy" id="192012"/>
    <lineage>
        <taxon>Eukaryota</taxon>
        <taxon>Viridiplantae</taxon>
        <taxon>Streptophyta</taxon>
        <taxon>Embryophyta</taxon>
        <taxon>Tracheophyta</taxon>
        <taxon>Spermatophyta</taxon>
        <taxon>Magnoliopsida</taxon>
        <taxon>eudicotyledons</taxon>
        <taxon>Gunneridae</taxon>
        <taxon>Pentapetalae</taxon>
        <taxon>asterids</taxon>
        <taxon>campanulids</taxon>
        <taxon>Asterales</taxon>
        <taxon>Asteraceae</taxon>
        <taxon>Asteroideae</taxon>
        <taxon>Heliantheae alliance</taxon>
        <taxon>Eupatorieae</taxon>
        <taxon>Mikania</taxon>
    </lineage>
</organism>
<name>A0A5N6MZL1_9ASTR</name>
<dbReference type="InterPro" id="IPR039647">
    <property type="entry name" value="EF_hand_pair_protein_CML-like"/>
</dbReference>
<dbReference type="Proteomes" id="UP000326396">
    <property type="component" value="Linkage Group LG4"/>
</dbReference>
<sequence>MGSYSTHSPEWAHTPLILPNGLILHSFSRMGSYSTHSPEWAHTPLILPNELILHSFGRMAHTHGPFARTGFQPWEKMISGADPLYFRVEGDESFNSSDLMDKEQQYQRVFMHLDKNGDGKLSAPELQICVEKIGLGLSSEEAEMVAEMIGSGGDGLLSYDDLVKVVEGVNEEEKVNDLKMAFKMYEEVEGCGRITPKSLRRMLSRLGESRTVDECELMIAKFDLDGNGVVDFNEFHTMMDDGVVVIG</sequence>
<evidence type="ECO:0000256" key="1">
    <source>
        <dbReference type="ARBA" id="ARBA00022723"/>
    </source>
</evidence>
<dbReference type="PROSITE" id="PS50222">
    <property type="entry name" value="EF_HAND_2"/>
    <property type="match status" value="2"/>
</dbReference>
<dbReference type="PANTHER" id="PTHR10891">
    <property type="entry name" value="EF-HAND CALCIUM-BINDING DOMAIN CONTAINING PROTEIN"/>
    <property type="match status" value="1"/>
</dbReference>
<dbReference type="Gene3D" id="1.10.238.10">
    <property type="entry name" value="EF-hand"/>
    <property type="match status" value="2"/>
</dbReference>
<protein>
    <recommendedName>
        <fullName evidence="4">EF-hand domain-containing protein</fullName>
    </recommendedName>
</protein>
<dbReference type="GO" id="GO:0005509">
    <property type="term" value="F:calcium ion binding"/>
    <property type="evidence" value="ECO:0007669"/>
    <property type="project" value="InterPro"/>
</dbReference>
<keyword evidence="2" id="KW-0677">Repeat</keyword>
<gene>
    <name evidence="5" type="ORF">E3N88_27486</name>
</gene>
<dbReference type="InterPro" id="IPR002048">
    <property type="entry name" value="EF_hand_dom"/>
</dbReference>
<dbReference type="CDD" id="cd00051">
    <property type="entry name" value="EFh"/>
    <property type="match status" value="2"/>
</dbReference>
<keyword evidence="3" id="KW-0106">Calcium</keyword>
<comment type="caution">
    <text evidence="5">The sequence shown here is derived from an EMBL/GenBank/DDBJ whole genome shotgun (WGS) entry which is preliminary data.</text>
</comment>
<feature type="domain" description="EF-hand" evidence="4">
    <location>
        <begin position="101"/>
        <end position="136"/>
    </location>
</feature>
<dbReference type="Pfam" id="PF13499">
    <property type="entry name" value="EF-hand_7"/>
    <property type="match status" value="2"/>
</dbReference>
<evidence type="ECO:0000313" key="5">
    <source>
        <dbReference type="EMBL" id="KAD4178895.1"/>
    </source>
</evidence>
<dbReference type="SUPFAM" id="SSF47473">
    <property type="entry name" value="EF-hand"/>
    <property type="match status" value="1"/>
</dbReference>
<evidence type="ECO:0000256" key="2">
    <source>
        <dbReference type="ARBA" id="ARBA00022737"/>
    </source>
</evidence>
<dbReference type="FunFam" id="1.10.238.10:FF:000178">
    <property type="entry name" value="Calmodulin-2 A"/>
    <property type="match status" value="1"/>
</dbReference>
<evidence type="ECO:0000259" key="4">
    <source>
        <dbReference type="PROSITE" id="PS50222"/>
    </source>
</evidence>
<dbReference type="SMART" id="SM00054">
    <property type="entry name" value="EFh"/>
    <property type="match status" value="4"/>
</dbReference>
<reference evidence="5 6" key="1">
    <citation type="submission" date="2019-05" db="EMBL/GenBank/DDBJ databases">
        <title>Mikania micrantha, genome provides insights into the molecular mechanism of rapid growth.</title>
        <authorList>
            <person name="Liu B."/>
        </authorList>
    </citation>
    <scope>NUCLEOTIDE SEQUENCE [LARGE SCALE GENOMIC DNA]</scope>
    <source>
        <strain evidence="5">NLD-2019</strain>
        <tissue evidence="5">Leaf</tissue>
    </source>
</reference>
<keyword evidence="6" id="KW-1185">Reference proteome</keyword>
<dbReference type="InterPro" id="IPR011992">
    <property type="entry name" value="EF-hand-dom_pair"/>
</dbReference>
<dbReference type="PROSITE" id="PS00018">
    <property type="entry name" value="EF_HAND_1"/>
    <property type="match status" value="2"/>
</dbReference>
<accession>A0A5N6MZL1</accession>
<dbReference type="AlphaFoldDB" id="A0A5N6MZL1"/>
<dbReference type="EMBL" id="SZYD01000014">
    <property type="protein sequence ID" value="KAD4178895.1"/>
    <property type="molecule type" value="Genomic_DNA"/>
</dbReference>
<evidence type="ECO:0000313" key="6">
    <source>
        <dbReference type="Proteomes" id="UP000326396"/>
    </source>
</evidence>
<dbReference type="InterPro" id="IPR018247">
    <property type="entry name" value="EF_Hand_1_Ca_BS"/>
</dbReference>
<proteinExistence type="predicted"/>
<dbReference type="OrthoDB" id="26525at2759"/>
<keyword evidence="1" id="KW-0479">Metal-binding</keyword>
<evidence type="ECO:0000256" key="3">
    <source>
        <dbReference type="ARBA" id="ARBA00022837"/>
    </source>
</evidence>
<feature type="domain" description="EF-hand" evidence="4">
    <location>
        <begin position="210"/>
        <end position="245"/>
    </location>
</feature>
<dbReference type="GO" id="GO:0043226">
    <property type="term" value="C:organelle"/>
    <property type="evidence" value="ECO:0007669"/>
    <property type="project" value="UniProtKB-ARBA"/>
</dbReference>